<comment type="caution">
    <text evidence="1">The sequence shown here is derived from an EMBL/GenBank/DDBJ whole genome shotgun (WGS) entry which is preliminary data.</text>
</comment>
<organism evidence="1">
    <name type="scientific">Caldilineaceae bacterium SB0675_bin_29</name>
    <dbReference type="NCBI Taxonomy" id="2605266"/>
    <lineage>
        <taxon>Bacteria</taxon>
        <taxon>Bacillati</taxon>
        <taxon>Chloroflexota</taxon>
        <taxon>Caldilineae</taxon>
        <taxon>Caldilineales</taxon>
        <taxon>Caldilineaceae</taxon>
    </lineage>
</organism>
<protein>
    <submittedName>
        <fullName evidence="1">Uncharacterized protein</fullName>
    </submittedName>
</protein>
<reference evidence="1" key="1">
    <citation type="submission" date="2019-09" db="EMBL/GenBank/DDBJ databases">
        <title>Characterisation of the sponge microbiome using genome-centric metagenomics.</title>
        <authorList>
            <person name="Engelberts J.P."/>
            <person name="Robbins S.J."/>
            <person name="De Goeij J.M."/>
            <person name="Aranda M."/>
            <person name="Bell S.C."/>
            <person name="Webster N.S."/>
        </authorList>
    </citation>
    <scope>NUCLEOTIDE SEQUENCE</scope>
    <source>
        <strain evidence="1">SB0675_bin_29</strain>
    </source>
</reference>
<evidence type="ECO:0000313" key="1">
    <source>
        <dbReference type="EMBL" id="MYH62239.1"/>
    </source>
</evidence>
<dbReference type="EMBL" id="VYDA01000394">
    <property type="protein sequence ID" value="MYH62239.1"/>
    <property type="molecule type" value="Genomic_DNA"/>
</dbReference>
<dbReference type="AlphaFoldDB" id="A0A6B1G021"/>
<sequence length="367" mass="40119">MTDDVADVQVWSFTKSDMPIDADTAHFDITGIDTSLSGEKLKVVFHLRDLPESLTFNRTGIQKGMMEYRWEVQIDVDNDRNTGFGGGFEYLLSAHQIAFLSESGENVITPVSNGLESNVWRIGPRSYVTFGESSYIASAEADTITLIGTIPGITADSRLVFVTTDVMRGEDQLECHFPMNPLLFPAPCGKGEAFIKPLQTIADAGSDELPAHVDIIGISTALAGETLAVIFQLRDVPETLVFNRADAGESAYEYRWEVSIDVDPGQESGQFGLDYEMSATHTVSPENADSSTTAPIESKVEAYTSRRIEDGFRRMEEAAIVVSPRADTITLIGDIPGITPDSRLIFNAYDSLSGNEHVECQELPPSD</sequence>
<gene>
    <name evidence="1" type="ORF">F4148_10930</name>
</gene>
<name>A0A6B1G021_9CHLR</name>
<proteinExistence type="predicted"/>
<accession>A0A6B1G021</accession>